<keyword evidence="2" id="KW-1185">Reference proteome</keyword>
<proteinExistence type="predicted"/>
<dbReference type="WBParaSite" id="ECPE_0000986401-mRNA-1">
    <property type="protein sequence ID" value="ECPE_0000986401-mRNA-1"/>
    <property type="gene ID" value="ECPE_0000986401"/>
</dbReference>
<sequence>MQFFYLGSYVSPCGRITDDESDRIQKARLAFANLRHVRLHRRLSVKRRVYVAAVRPVLFYVAETWSLREHNKVGCRCLNTVVYVVLHDPGRKHGLAFAEFQVIAVIQWNKLPRCVMFDETGNAISRLNKLFDEAEAITPGVCMENALGCLTAYLAFLCIRTHYEKVRVIQFVGCMNTGISLVPIVSMLYDLVRYTWRANSQAAEWI</sequence>
<reference evidence="3" key="1">
    <citation type="submission" date="2016-06" db="UniProtKB">
        <authorList>
            <consortium name="WormBaseParasite"/>
        </authorList>
    </citation>
    <scope>IDENTIFICATION</scope>
</reference>
<dbReference type="EMBL" id="UZAN01048042">
    <property type="protein sequence ID" value="VDP86035.1"/>
    <property type="molecule type" value="Genomic_DNA"/>
</dbReference>
<dbReference type="OrthoDB" id="2190159at2759"/>
<organism evidence="3">
    <name type="scientific">Echinostoma caproni</name>
    <dbReference type="NCBI Taxonomy" id="27848"/>
    <lineage>
        <taxon>Eukaryota</taxon>
        <taxon>Metazoa</taxon>
        <taxon>Spiralia</taxon>
        <taxon>Lophotrochozoa</taxon>
        <taxon>Platyhelminthes</taxon>
        <taxon>Trematoda</taxon>
        <taxon>Digenea</taxon>
        <taxon>Plagiorchiida</taxon>
        <taxon>Echinostomata</taxon>
        <taxon>Echinostomatoidea</taxon>
        <taxon>Echinostomatidae</taxon>
        <taxon>Echinostoma</taxon>
    </lineage>
</organism>
<accession>A0A183AS98</accession>
<protein>
    <submittedName>
        <fullName evidence="3">Tyrosine-protein phosphatase domain-containing protein</fullName>
    </submittedName>
</protein>
<name>A0A183AS98_9TREM</name>
<dbReference type="Proteomes" id="UP000272942">
    <property type="component" value="Unassembled WGS sequence"/>
</dbReference>
<evidence type="ECO:0000313" key="1">
    <source>
        <dbReference type="EMBL" id="VDP86035.1"/>
    </source>
</evidence>
<reference evidence="1 2" key="2">
    <citation type="submission" date="2018-11" db="EMBL/GenBank/DDBJ databases">
        <authorList>
            <consortium name="Pathogen Informatics"/>
        </authorList>
    </citation>
    <scope>NUCLEOTIDE SEQUENCE [LARGE SCALE GENOMIC DNA]</scope>
    <source>
        <strain evidence="1 2">Egypt</strain>
    </source>
</reference>
<evidence type="ECO:0000313" key="2">
    <source>
        <dbReference type="Proteomes" id="UP000272942"/>
    </source>
</evidence>
<gene>
    <name evidence="1" type="ORF">ECPE_LOCUS9833</name>
</gene>
<evidence type="ECO:0000313" key="3">
    <source>
        <dbReference type="WBParaSite" id="ECPE_0000986401-mRNA-1"/>
    </source>
</evidence>
<dbReference type="AlphaFoldDB" id="A0A183AS98"/>